<organism evidence="6 7">
    <name type="scientific">Paratrimastix pyriformis</name>
    <dbReference type="NCBI Taxonomy" id="342808"/>
    <lineage>
        <taxon>Eukaryota</taxon>
        <taxon>Metamonada</taxon>
        <taxon>Preaxostyla</taxon>
        <taxon>Paratrimastigidae</taxon>
        <taxon>Paratrimastix</taxon>
    </lineage>
</organism>
<keyword evidence="2 5" id="KW-0812">Transmembrane</keyword>
<keyword evidence="3 5" id="KW-1133">Transmembrane helix</keyword>
<evidence type="ECO:0000256" key="3">
    <source>
        <dbReference type="ARBA" id="ARBA00022989"/>
    </source>
</evidence>
<feature type="transmembrane region" description="Helical" evidence="5">
    <location>
        <begin position="130"/>
        <end position="159"/>
    </location>
</feature>
<evidence type="ECO:0000256" key="1">
    <source>
        <dbReference type="ARBA" id="ARBA00004141"/>
    </source>
</evidence>
<keyword evidence="4 5" id="KW-0472">Membrane</keyword>
<accession>A0ABQ8UYY1</accession>
<evidence type="ECO:0000256" key="5">
    <source>
        <dbReference type="SAM" id="Phobius"/>
    </source>
</evidence>
<dbReference type="InterPro" id="IPR007273">
    <property type="entry name" value="SCAMP"/>
</dbReference>
<gene>
    <name evidence="6" type="ORF">PAPYR_207</name>
</gene>
<evidence type="ECO:0000256" key="2">
    <source>
        <dbReference type="ARBA" id="ARBA00022692"/>
    </source>
</evidence>
<dbReference type="Pfam" id="PF04144">
    <property type="entry name" value="SCAMP"/>
    <property type="match status" value="1"/>
</dbReference>
<evidence type="ECO:0000313" key="7">
    <source>
        <dbReference type="Proteomes" id="UP001141327"/>
    </source>
</evidence>
<dbReference type="Proteomes" id="UP001141327">
    <property type="component" value="Unassembled WGS sequence"/>
</dbReference>
<feature type="transmembrane region" description="Helical" evidence="5">
    <location>
        <begin position="69"/>
        <end position="90"/>
    </location>
</feature>
<evidence type="ECO:0000256" key="4">
    <source>
        <dbReference type="ARBA" id="ARBA00023136"/>
    </source>
</evidence>
<proteinExistence type="predicted"/>
<sequence length="207" mass="22989">MAMKLAAGMAGSAMKKSVSSAVGSFSSQRDSGIEWSDYQWPFANLGIVHFDISELPPGKRGPVRLGYTYFWFCLGMFLANVIFNIIYTAIGVPHAWQWICYSAFNLIIVVIYAFYTLYKGYKAVAMGDRPVLYLILQIIFLLFECCYIVIPAIFFHGIIGLSVAPLNTGAGPILVIIESVMWVFLLIFGIISIIAMMRAAHSSDSRV</sequence>
<comment type="caution">
    <text evidence="6">The sequence shown here is derived from an EMBL/GenBank/DDBJ whole genome shotgun (WGS) entry which is preliminary data.</text>
</comment>
<protein>
    <recommendedName>
        <fullName evidence="8">Secretory carrier membrane protein</fullName>
    </recommendedName>
</protein>
<keyword evidence="7" id="KW-1185">Reference proteome</keyword>
<dbReference type="EMBL" id="JAPMOS010000001">
    <property type="protein sequence ID" value="KAJ4462977.1"/>
    <property type="molecule type" value="Genomic_DNA"/>
</dbReference>
<feature type="transmembrane region" description="Helical" evidence="5">
    <location>
        <begin position="96"/>
        <end position="118"/>
    </location>
</feature>
<name>A0ABQ8UYY1_9EUKA</name>
<evidence type="ECO:0000313" key="6">
    <source>
        <dbReference type="EMBL" id="KAJ4462977.1"/>
    </source>
</evidence>
<reference evidence="6" key="1">
    <citation type="journal article" date="2022" name="bioRxiv">
        <title>Genomics of Preaxostyla Flagellates Illuminates Evolutionary Transitions and the Path Towards Mitochondrial Loss.</title>
        <authorList>
            <person name="Novak L.V.F."/>
            <person name="Treitli S.C."/>
            <person name="Pyrih J."/>
            <person name="Halakuc P."/>
            <person name="Pipaliya S.V."/>
            <person name="Vacek V."/>
            <person name="Brzon O."/>
            <person name="Soukal P."/>
            <person name="Eme L."/>
            <person name="Dacks J.B."/>
            <person name="Karnkowska A."/>
            <person name="Elias M."/>
            <person name="Hampl V."/>
        </authorList>
    </citation>
    <scope>NUCLEOTIDE SEQUENCE</scope>
    <source>
        <strain evidence="6">RCP-MX</strain>
    </source>
</reference>
<comment type="subcellular location">
    <subcellularLocation>
        <location evidence="1">Membrane</location>
        <topology evidence="1">Multi-pass membrane protein</topology>
    </subcellularLocation>
</comment>
<feature type="transmembrane region" description="Helical" evidence="5">
    <location>
        <begin position="171"/>
        <end position="196"/>
    </location>
</feature>
<evidence type="ECO:0008006" key="8">
    <source>
        <dbReference type="Google" id="ProtNLM"/>
    </source>
</evidence>